<name>A0A1W1UDA3_9DEIO</name>
<sequence length="1114" mass="121042">MNTASCWRLEVLGKPRLVRPDGQTLRPEGNGLALLTYLALEGPTLRSRLAGLLWPETPEGAARNNLVHLIRRIHRTYGEDLLHADDRVGLSEEVWVDASQLNGSQEDNAGETPPGTLLEEVHFDDRPDLADWLLAWRERLDNVRAERLGRTAARQEESGDLTGALVTTAQLLDFNPVSEEVYRRLMRLHYLSGDRGAALAAFERCRTVLQREFGTGPLPETLALAREVERGTPPAAALNRPRIPLSVLRPPSLIGREPEWARMEEAWEAGQFIILAGEGGMGKSRLARDFAASKGEVVVLEGRPGDALVPYATTTRNLRRVLARVPDLPLEPWMRSSLSRLLPELLDGAPAPTGPDARLHAAIHHVFRMGLAGVSAFVYDDLHLADPASIEAGFVLISSSFPLGQSGGVPRLIATVRPAELPAPTAEIFGQIVGAGHGVRLDLEPLAPEAVGTLLRDLDVPSVREMGPQLARFTGGNPLFLLETVKHLIESPRGDGALPVSARVSQLIEGRLAKLSPAALGAARGAAVLQSDVRIELVAAVLGAPLLDTAAAWEELEEAQVMSGEDFSHDLVRETVLAGIPQSVRRLLGRSTARMLEREGVRGARVARHWLEGGDDEKAAPHLLEAAELARRQGRLREAAAFCEQAADIFEARGSLDGAFEAVYTAMRLTVEISYQAELPRLGERLTGLARTPTQHARAYEARMHRLYEQGDWAGLEALSGTTLDRAREVGDRELQAVCHEALTAVTLFCGRLDEARDHLRQMAQIASELNHGSLHAITHIGLGRVEGFAHRRAALNHFEQALALYTDVSGDQTGQVSALAKMAVMWHELGLAPRALDAAQRAGEVLARLDVDSYYHLAQAHSTFLAQHALGDYRGALATLRGALNLPEQDQVWWRSLLHLDLARLFLTLGAADLARAEVITVEARADLQPLDVPHLLLLKAQTLARRGEEAGAVFDAALAQPGTRLNAYEHARLLLARGPTLSPTRALLDAETALVLAREDELGGVEIAALTRRAQAHLALGQLKQAAEDSAAATQLCAAFTPEFPLGEVLRTHEEVLEALGAPRAPEFRGAAATWLEQAVQNVPEEFQATFLEEYGRRRSPVGHEPAQVAKG</sequence>
<gene>
    <name evidence="2" type="ORF">SAMN00790413_05727</name>
</gene>
<dbReference type="InterPro" id="IPR011990">
    <property type="entry name" value="TPR-like_helical_dom_sf"/>
</dbReference>
<dbReference type="Proteomes" id="UP000192582">
    <property type="component" value="Unassembled WGS sequence"/>
</dbReference>
<dbReference type="AlphaFoldDB" id="A0A1W1UDA3"/>
<feature type="domain" description="Bacterial transcriptional activator" evidence="1">
    <location>
        <begin position="96"/>
        <end position="229"/>
    </location>
</feature>
<keyword evidence="3" id="KW-1185">Reference proteome</keyword>
<dbReference type="SUPFAM" id="SSF52540">
    <property type="entry name" value="P-loop containing nucleoside triphosphate hydrolases"/>
    <property type="match status" value="1"/>
</dbReference>
<dbReference type="InterPro" id="IPR027417">
    <property type="entry name" value="P-loop_NTPase"/>
</dbReference>
<dbReference type="InterPro" id="IPR041664">
    <property type="entry name" value="AAA_16"/>
</dbReference>
<dbReference type="EMBL" id="FWWU01000003">
    <property type="protein sequence ID" value="SMB79013.1"/>
    <property type="molecule type" value="Genomic_DNA"/>
</dbReference>
<reference evidence="2 3" key="1">
    <citation type="submission" date="2017-04" db="EMBL/GenBank/DDBJ databases">
        <authorList>
            <person name="Afonso C.L."/>
            <person name="Miller P.J."/>
            <person name="Scott M.A."/>
            <person name="Spackman E."/>
            <person name="Goraichik I."/>
            <person name="Dimitrov K.M."/>
            <person name="Suarez D.L."/>
            <person name="Swayne D.E."/>
        </authorList>
    </citation>
    <scope>NUCLEOTIDE SEQUENCE [LARGE SCALE GENOMIC DNA]</scope>
    <source>
        <strain evidence="2 3">KR-140</strain>
    </source>
</reference>
<dbReference type="PANTHER" id="PTHR35807">
    <property type="entry name" value="TRANSCRIPTIONAL REGULATOR REDD-RELATED"/>
    <property type="match status" value="1"/>
</dbReference>
<accession>A0A1W1UDA3</accession>
<dbReference type="Gene3D" id="1.10.10.10">
    <property type="entry name" value="Winged helix-like DNA-binding domain superfamily/Winged helix DNA-binding domain"/>
    <property type="match status" value="1"/>
</dbReference>
<proteinExistence type="predicted"/>
<dbReference type="InterPro" id="IPR005158">
    <property type="entry name" value="BTAD"/>
</dbReference>
<evidence type="ECO:0000313" key="3">
    <source>
        <dbReference type="Proteomes" id="UP000192582"/>
    </source>
</evidence>
<dbReference type="InterPro" id="IPR051677">
    <property type="entry name" value="AfsR-DnrI-RedD_regulator"/>
</dbReference>
<dbReference type="STRING" id="695939.SAMN00790413_05727"/>
<evidence type="ECO:0000313" key="2">
    <source>
        <dbReference type="EMBL" id="SMB79013.1"/>
    </source>
</evidence>
<dbReference type="SUPFAM" id="SSF48452">
    <property type="entry name" value="TPR-like"/>
    <property type="match status" value="2"/>
</dbReference>
<dbReference type="SMART" id="SM01043">
    <property type="entry name" value="BTAD"/>
    <property type="match status" value="1"/>
</dbReference>
<dbReference type="RefSeq" id="WP_084045377.1">
    <property type="nucleotide sequence ID" value="NZ_FWWU01000003.1"/>
</dbReference>
<evidence type="ECO:0000259" key="1">
    <source>
        <dbReference type="SMART" id="SM01043"/>
    </source>
</evidence>
<dbReference type="OrthoDB" id="74119at2"/>
<dbReference type="InterPro" id="IPR036388">
    <property type="entry name" value="WH-like_DNA-bd_sf"/>
</dbReference>
<dbReference type="Pfam" id="PF13191">
    <property type="entry name" value="AAA_16"/>
    <property type="match status" value="1"/>
</dbReference>
<organism evidence="2 3">
    <name type="scientific">Deinococcus hopiensis KR-140</name>
    <dbReference type="NCBI Taxonomy" id="695939"/>
    <lineage>
        <taxon>Bacteria</taxon>
        <taxon>Thermotogati</taxon>
        <taxon>Deinococcota</taxon>
        <taxon>Deinococci</taxon>
        <taxon>Deinococcales</taxon>
        <taxon>Deinococcaceae</taxon>
        <taxon>Deinococcus</taxon>
    </lineage>
</organism>
<dbReference type="Gene3D" id="1.25.40.10">
    <property type="entry name" value="Tetratricopeptide repeat domain"/>
    <property type="match status" value="2"/>
</dbReference>
<protein>
    <submittedName>
        <fullName evidence="2">AAA ATPase domain-containing protein</fullName>
    </submittedName>
</protein>
<dbReference type="Pfam" id="PF03704">
    <property type="entry name" value="BTAD"/>
    <property type="match status" value="1"/>
</dbReference>